<evidence type="ECO:0000256" key="3">
    <source>
        <dbReference type="ARBA" id="ARBA00022475"/>
    </source>
</evidence>
<dbReference type="GO" id="GO:0005275">
    <property type="term" value="F:amine transmembrane transporter activity"/>
    <property type="evidence" value="ECO:0007669"/>
    <property type="project" value="TreeGrafter"/>
</dbReference>
<dbReference type="PANTHER" id="PTHR47737">
    <property type="entry name" value="GLYCINE BETAINE/PROLINE BETAINE TRANSPORT SYSTEM PERMEASE PROTEIN PROW"/>
    <property type="match status" value="1"/>
</dbReference>
<keyword evidence="2" id="KW-0813">Transport</keyword>
<proteinExistence type="predicted"/>
<evidence type="ECO:0000259" key="6">
    <source>
        <dbReference type="Pfam" id="PF04069"/>
    </source>
</evidence>
<keyword evidence="3" id="KW-1003">Cell membrane</keyword>
<keyword evidence="4" id="KW-0472">Membrane</keyword>
<dbReference type="GO" id="GO:0015871">
    <property type="term" value="P:choline transport"/>
    <property type="evidence" value="ECO:0007669"/>
    <property type="project" value="TreeGrafter"/>
</dbReference>
<dbReference type="GO" id="GO:0031460">
    <property type="term" value="P:glycine betaine transport"/>
    <property type="evidence" value="ECO:0007669"/>
    <property type="project" value="TreeGrafter"/>
</dbReference>
<dbReference type="Proteomes" id="UP000285123">
    <property type="component" value="Unassembled WGS sequence"/>
</dbReference>
<accession>A0A423PNS3</accession>
<protein>
    <submittedName>
        <fullName evidence="7">Glycine/betaine ABC transporter substrate-binding protein</fullName>
    </submittedName>
</protein>
<dbReference type="SUPFAM" id="SSF53850">
    <property type="entry name" value="Periplasmic binding protein-like II"/>
    <property type="match status" value="1"/>
</dbReference>
<reference evidence="7 8" key="1">
    <citation type="submission" date="2013-10" db="EMBL/GenBank/DDBJ databases">
        <title>Salinisphaera halophila YIM 95161 Genome Sequencing.</title>
        <authorList>
            <person name="Lai Q."/>
            <person name="Li C."/>
            <person name="Shao Z."/>
        </authorList>
    </citation>
    <scope>NUCLEOTIDE SEQUENCE [LARGE SCALE GENOMIC DNA]</scope>
    <source>
        <strain evidence="7 8">YIM 95161</strain>
    </source>
</reference>
<dbReference type="GO" id="GO:0015226">
    <property type="term" value="F:carnitine transmembrane transporter activity"/>
    <property type="evidence" value="ECO:0007669"/>
    <property type="project" value="TreeGrafter"/>
</dbReference>
<comment type="caution">
    <text evidence="7">The sequence shown here is derived from an EMBL/GenBank/DDBJ whole genome shotgun (WGS) entry which is preliminary data.</text>
</comment>
<dbReference type="EMBL" id="AYKF01000094">
    <property type="protein sequence ID" value="ROO27227.1"/>
    <property type="molecule type" value="Genomic_DNA"/>
</dbReference>
<gene>
    <name evidence="7" type="ORF">SAHL_11675</name>
</gene>
<keyword evidence="5" id="KW-0732">Signal</keyword>
<evidence type="ECO:0000313" key="7">
    <source>
        <dbReference type="EMBL" id="ROO27227.1"/>
    </source>
</evidence>
<feature type="signal peptide" evidence="5">
    <location>
        <begin position="1"/>
        <end position="28"/>
    </location>
</feature>
<name>A0A423PNS3_9GAMM</name>
<dbReference type="Pfam" id="PF04069">
    <property type="entry name" value="OpuAC"/>
    <property type="match status" value="1"/>
</dbReference>
<evidence type="ECO:0000256" key="2">
    <source>
        <dbReference type="ARBA" id="ARBA00022448"/>
    </source>
</evidence>
<feature type="chain" id="PRO_5019291236" evidence="5">
    <location>
        <begin position="29"/>
        <end position="293"/>
    </location>
</feature>
<dbReference type="InterPro" id="IPR007210">
    <property type="entry name" value="ABC_Gly_betaine_transp_sub-bd"/>
</dbReference>
<dbReference type="RefSeq" id="WP_123591588.1">
    <property type="nucleotide sequence ID" value="NZ_AYKF01000094.1"/>
</dbReference>
<dbReference type="GO" id="GO:0043190">
    <property type="term" value="C:ATP-binding cassette (ABC) transporter complex"/>
    <property type="evidence" value="ECO:0007669"/>
    <property type="project" value="InterPro"/>
</dbReference>
<dbReference type="AlphaFoldDB" id="A0A423PNS3"/>
<dbReference type="OrthoDB" id="9787902at2"/>
<dbReference type="PANTHER" id="PTHR47737:SF1">
    <property type="entry name" value="GLYCINE BETAINE_PROLINE BETAINE TRANSPORT SYSTEM PERMEASE PROTEIN PROW"/>
    <property type="match status" value="1"/>
</dbReference>
<organism evidence="7 8">
    <name type="scientific">Salinisphaera orenii YIM 95161</name>
    <dbReference type="NCBI Taxonomy" id="1051139"/>
    <lineage>
        <taxon>Bacteria</taxon>
        <taxon>Pseudomonadati</taxon>
        <taxon>Pseudomonadota</taxon>
        <taxon>Gammaproteobacteria</taxon>
        <taxon>Salinisphaerales</taxon>
        <taxon>Salinisphaeraceae</taxon>
        <taxon>Salinisphaera</taxon>
    </lineage>
</organism>
<dbReference type="CDD" id="cd13639">
    <property type="entry name" value="PBP2_OpuAC_like"/>
    <property type="match status" value="1"/>
</dbReference>
<dbReference type="Gene3D" id="3.40.190.10">
    <property type="entry name" value="Periplasmic binding protein-like II"/>
    <property type="match status" value="1"/>
</dbReference>
<sequence length="293" mass="32676">MKHRMTHWAGTAAMAVGLAFGSLGTAQAADDTIEFGWTAWSDAEFVTKLAKQVIEERTDYTIELKMAAIGVQYQGVANGDLDGMLMAWLPKTHADYWERFKDDVDNLGPLYEGAQLGWVVPDYVPEDKLSSIEDLKDEEVIDKLGGKIQGIDPGAGLMQASEDTMEGYALEDDYNLVSASGAAMTAALERAVENEEWIVVTGWTPHWMFGRWDLRFLDDPEGTLGGKEHIDAIVRKGFADDYPEVASFLENMDIPLEDLQAAMYDAQETSYEEAIDKFVEDNQDMIDEWFADS</sequence>
<evidence type="ECO:0000313" key="8">
    <source>
        <dbReference type="Proteomes" id="UP000285123"/>
    </source>
</evidence>
<evidence type="ECO:0000256" key="4">
    <source>
        <dbReference type="ARBA" id="ARBA00023136"/>
    </source>
</evidence>
<feature type="domain" description="ABC-type glycine betaine transport system substrate-binding" evidence="6">
    <location>
        <begin position="31"/>
        <end position="280"/>
    </location>
</feature>
<dbReference type="Gene3D" id="3.40.190.100">
    <property type="entry name" value="Glycine betaine-binding periplasmic protein, domain 2"/>
    <property type="match status" value="1"/>
</dbReference>
<evidence type="ECO:0000256" key="1">
    <source>
        <dbReference type="ARBA" id="ARBA00004236"/>
    </source>
</evidence>
<comment type="subcellular location">
    <subcellularLocation>
        <location evidence="1">Cell membrane</location>
    </subcellularLocation>
</comment>
<evidence type="ECO:0000256" key="5">
    <source>
        <dbReference type="SAM" id="SignalP"/>
    </source>
</evidence>